<evidence type="ECO:0000256" key="7">
    <source>
        <dbReference type="ARBA" id="ARBA00048744"/>
    </source>
</evidence>
<evidence type="ECO:0000256" key="3">
    <source>
        <dbReference type="ARBA" id="ARBA00022679"/>
    </source>
</evidence>
<keyword evidence="2 8" id="KW-0696">RNA-directed RNA polymerase</keyword>
<keyword evidence="5 8" id="KW-0694">RNA-binding</keyword>
<proteinExistence type="inferred from homology"/>
<feature type="domain" description="RDRP core" evidence="9">
    <location>
        <begin position="307"/>
        <end position="860"/>
    </location>
</feature>
<keyword evidence="3 8" id="KW-0808">Transferase</keyword>
<dbReference type="PANTHER" id="PTHR23079">
    <property type="entry name" value="RNA-DEPENDENT RNA POLYMERASE"/>
    <property type="match status" value="1"/>
</dbReference>
<dbReference type="Pfam" id="PF05183">
    <property type="entry name" value="RdRP"/>
    <property type="match status" value="1"/>
</dbReference>
<dbReference type="Pfam" id="PF26253">
    <property type="entry name" value="RdRP_head"/>
    <property type="match status" value="1"/>
</dbReference>
<protein>
    <recommendedName>
        <fullName evidence="8">RNA-dependent RNA polymerase</fullName>
        <ecNumber evidence="8">2.7.7.48</ecNumber>
    </recommendedName>
</protein>
<comment type="caution">
    <text evidence="12">The sequence shown here is derived from an EMBL/GenBank/DDBJ whole genome shotgun (WGS) entry which is preliminary data.</text>
</comment>
<keyword evidence="13" id="KW-1185">Reference proteome</keyword>
<dbReference type="HOGENOM" id="CLU_001366_3_0_1"/>
<dbReference type="Proteomes" id="UP000022910">
    <property type="component" value="Unassembled WGS sequence"/>
</dbReference>
<evidence type="ECO:0000256" key="2">
    <source>
        <dbReference type="ARBA" id="ARBA00022484"/>
    </source>
</evidence>
<dbReference type="InterPro" id="IPR007855">
    <property type="entry name" value="RDRP"/>
</dbReference>
<dbReference type="Pfam" id="PF26252">
    <property type="entry name" value="RdRP_helical"/>
    <property type="match status" value="1"/>
</dbReference>
<dbReference type="InterPro" id="IPR058751">
    <property type="entry name" value="RDRP_helical"/>
</dbReference>
<evidence type="ECO:0000256" key="8">
    <source>
        <dbReference type="RuleBase" id="RU363098"/>
    </source>
</evidence>
<dbReference type="GO" id="GO:0031380">
    <property type="term" value="C:nuclear RNA-directed RNA polymerase complex"/>
    <property type="evidence" value="ECO:0007669"/>
    <property type="project" value="TreeGrafter"/>
</dbReference>
<dbReference type="GO" id="GO:0003968">
    <property type="term" value="F:RNA-directed RNA polymerase activity"/>
    <property type="evidence" value="ECO:0007669"/>
    <property type="project" value="UniProtKB-KW"/>
</dbReference>
<evidence type="ECO:0000256" key="5">
    <source>
        <dbReference type="ARBA" id="ARBA00022884"/>
    </source>
</evidence>
<keyword evidence="6" id="KW-0943">RNA-mediated gene silencing</keyword>
<feature type="domain" description="RDRP helical" evidence="10">
    <location>
        <begin position="218"/>
        <end position="284"/>
    </location>
</feature>
<dbReference type="AlphaFoldDB" id="A0A015J2P6"/>
<reference evidence="12 13" key="1">
    <citation type="submission" date="2014-02" db="EMBL/GenBank/DDBJ databases">
        <title>Single nucleus genome sequencing reveals high similarity among nuclei of an endomycorrhizal fungus.</title>
        <authorList>
            <person name="Lin K."/>
            <person name="Geurts R."/>
            <person name="Zhang Z."/>
            <person name="Limpens E."/>
            <person name="Saunders D.G."/>
            <person name="Mu D."/>
            <person name="Pang E."/>
            <person name="Cao H."/>
            <person name="Cha H."/>
            <person name="Lin T."/>
            <person name="Zhou Q."/>
            <person name="Shang Y."/>
            <person name="Li Y."/>
            <person name="Ivanov S."/>
            <person name="Sharma T."/>
            <person name="Velzen R.V."/>
            <person name="Ruijter N.D."/>
            <person name="Aanen D.K."/>
            <person name="Win J."/>
            <person name="Kamoun S."/>
            <person name="Bisseling T."/>
            <person name="Huang S."/>
        </authorList>
    </citation>
    <scope>NUCLEOTIDE SEQUENCE [LARGE SCALE GENOMIC DNA]</scope>
    <source>
        <strain evidence="13">DAOM197198w</strain>
    </source>
</reference>
<evidence type="ECO:0000259" key="9">
    <source>
        <dbReference type="Pfam" id="PF05183"/>
    </source>
</evidence>
<evidence type="ECO:0000313" key="12">
    <source>
        <dbReference type="EMBL" id="EXX63767.1"/>
    </source>
</evidence>
<organism evidence="12 13">
    <name type="scientific">Rhizophagus irregularis (strain DAOM 197198w)</name>
    <name type="common">Glomus intraradices</name>
    <dbReference type="NCBI Taxonomy" id="1432141"/>
    <lineage>
        <taxon>Eukaryota</taxon>
        <taxon>Fungi</taxon>
        <taxon>Fungi incertae sedis</taxon>
        <taxon>Mucoromycota</taxon>
        <taxon>Glomeromycotina</taxon>
        <taxon>Glomeromycetes</taxon>
        <taxon>Glomerales</taxon>
        <taxon>Glomeraceae</taxon>
        <taxon>Rhizophagus</taxon>
    </lineage>
</organism>
<dbReference type="InterPro" id="IPR057596">
    <property type="entry name" value="RDRP_core"/>
</dbReference>
<evidence type="ECO:0000259" key="11">
    <source>
        <dbReference type="Pfam" id="PF26253"/>
    </source>
</evidence>
<comment type="catalytic activity">
    <reaction evidence="7 8">
        <text>RNA(n) + a ribonucleoside 5'-triphosphate = RNA(n+1) + diphosphate</text>
        <dbReference type="Rhea" id="RHEA:21248"/>
        <dbReference type="Rhea" id="RHEA-COMP:14527"/>
        <dbReference type="Rhea" id="RHEA-COMP:17342"/>
        <dbReference type="ChEBI" id="CHEBI:33019"/>
        <dbReference type="ChEBI" id="CHEBI:61557"/>
        <dbReference type="ChEBI" id="CHEBI:140395"/>
        <dbReference type="EC" id="2.7.7.48"/>
    </reaction>
</comment>
<evidence type="ECO:0000313" key="13">
    <source>
        <dbReference type="Proteomes" id="UP000022910"/>
    </source>
</evidence>
<dbReference type="InterPro" id="IPR058752">
    <property type="entry name" value="RDRP_C_head"/>
</dbReference>
<evidence type="ECO:0000256" key="6">
    <source>
        <dbReference type="ARBA" id="ARBA00023158"/>
    </source>
</evidence>
<name>A0A015J2P6_RHIIW</name>
<keyword evidence="4 8" id="KW-0548">Nucleotidyltransferase</keyword>
<evidence type="ECO:0000256" key="4">
    <source>
        <dbReference type="ARBA" id="ARBA00022695"/>
    </source>
</evidence>
<gene>
    <name evidence="12" type="ORF">RirG_149260</name>
</gene>
<evidence type="ECO:0000259" key="10">
    <source>
        <dbReference type="Pfam" id="PF26252"/>
    </source>
</evidence>
<dbReference type="EC" id="2.7.7.48" evidence="8"/>
<dbReference type="OMA" id="AMSPACI"/>
<feature type="domain" description="RDRP C-terminal head" evidence="11">
    <location>
        <begin position="879"/>
        <end position="1013"/>
    </location>
</feature>
<dbReference type="EMBL" id="JEMT01023784">
    <property type="protein sequence ID" value="EXX63767.1"/>
    <property type="molecule type" value="Genomic_DNA"/>
</dbReference>
<dbReference type="PANTHER" id="PTHR23079:SF55">
    <property type="entry name" value="RNA-DIRECTED RNA POLYMERASE"/>
    <property type="match status" value="1"/>
</dbReference>
<comment type="similarity">
    <text evidence="1 8">Belongs to the RdRP family.</text>
</comment>
<evidence type="ECO:0000256" key="1">
    <source>
        <dbReference type="ARBA" id="ARBA00005762"/>
    </source>
</evidence>
<dbReference type="GO" id="GO:0030422">
    <property type="term" value="P:siRNA processing"/>
    <property type="evidence" value="ECO:0007669"/>
    <property type="project" value="TreeGrafter"/>
</dbReference>
<dbReference type="GO" id="GO:0003723">
    <property type="term" value="F:RNA binding"/>
    <property type="evidence" value="ECO:0007669"/>
    <property type="project" value="UniProtKB-KW"/>
</dbReference>
<dbReference type="OrthoDB" id="6513042at2759"/>
<sequence>MKTLVRPSYSKDFLDRGTLNGGYFHNIGNINNIQRHDDRYSIKAESLDMGVYLQEDTFVSEIKYTKLVYFIIDYQKRNIKVEFDVHGKLYSLENEFNNIEGEIYVEQQRPYWSITIANKFPPRYSIRDDNKRSFKRMTRIQSLRKSNEPLQPHMSDNSEQLGKWVVFRISFNNQANNQFYRFINMIDKARDYSLVSKFNKPLKIVAGSTLNKYVNRSNLDFDILYMIECNLSFNYIHDYNLNEDFFSFLSVQPKDAVIYVLEKIFEEKNRIYDPLLYLRSEIKKRINVSVKFNEVPNHCAMMRKVVVTPTTMYMLPPTMETSNRVIRNYEYKKDNFLRVHFSDEASNPIGSSSGNFNDTFNDALYNRIYYTLNNGIKIGNVHYEFLAFSSSQLRDHSCWFFASTEDLTANNIRKWMGDFSDIKTVAKYAARMGQCFSSTRVIQYVPVSDIKEIPDIIRNGYTFSDGIGKISFSLAEVIAKELDLKRIPSAFQFRMAGYKGGLCQSRYLRANQVQVRPSQHKFKSNHNILEIVRCSSSLPSYLNRQAITLLSALGIPDDVFIRMKDQQVSELSRIFESDLLALNVLQQNIDEYETSQSLIELVKAGFLQSKDPYLINLISLFRIKMLQDLKKKAKIRVGRGAFLMGVLDETKTLKDNEVYCCISDPCNPSKRKVITGTCIVYRNPCFHPGDIRIVKAVYCNTLSNLMDVLVFPSVGYRDIPNQCSGGDLDGDDFTIIYDEHLIPSEAHEPMNYKSKKPKPVDHVTMESIKAFFVNYVFSDQLGKIANAHLAKADSFPNGALHGQCKALAHLHSDAVDFPKTGIPAIVPQELRVERFPDFMEKHDKLSYESEKVLGILYRSIKVVDYERYTSLNFDKRLLYVEGYEKYLNNALRLKRAYDAEIKGVMNQFGIMTEFEVVSGYIINTITKIDKKKPRNVIKSVMDTIIPIRKSYRKKFEEEFYEEGTKIIPSTASDQMKSKAVAWYCVTYGLKDEDMISFPWIVYDILCEIVKNSKIK</sequence>
<accession>A0A015J2P6</accession>